<dbReference type="EMBL" id="OU015584">
    <property type="protein sequence ID" value="CAG5085268.1"/>
    <property type="molecule type" value="Genomic_DNA"/>
</dbReference>
<dbReference type="AlphaFoldDB" id="A0A916JPN7"/>
<dbReference type="GO" id="GO:0015035">
    <property type="term" value="F:protein-disulfide reductase activity"/>
    <property type="evidence" value="ECO:0007669"/>
    <property type="project" value="InterPro"/>
</dbReference>
<evidence type="ECO:0000313" key="2">
    <source>
        <dbReference type="Proteomes" id="UP000683507"/>
    </source>
</evidence>
<dbReference type="Proteomes" id="UP000683507">
    <property type="component" value="Chromosome"/>
</dbReference>
<proteinExistence type="predicted"/>
<gene>
    <name evidence="1" type="ORF">CRYO30217_02706</name>
</gene>
<evidence type="ECO:0008006" key="3">
    <source>
        <dbReference type="Google" id="ProtNLM"/>
    </source>
</evidence>
<dbReference type="PANTHER" id="PTHR33639:SF2">
    <property type="entry name" value="DUF393 DOMAIN-CONTAINING PROTEIN"/>
    <property type="match status" value="1"/>
</dbReference>
<protein>
    <recommendedName>
        <fullName evidence="3">DUF393 domain-containing protein</fullName>
    </recommendedName>
</protein>
<sequence length="144" mass="16408">MRIKQSDGSLLKNKRIIIFDGECAFCNSSVLFIRKHNATNNLLYCSSQTDAAKALISTFDIDLSPEDSLIYIKEGEPFVYSSAALEIAKELDHFWAMLSIFLIVPKSLRDRIYQFIAKYRKSIMGTSESCTIAHQELFQDNVLK</sequence>
<accession>A0A916JPN7</accession>
<dbReference type="RefSeq" id="WP_258542914.1">
    <property type="nucleotide sequence ID" value="NZ_OU015584.1"/>
</dbReference>
<evidence type="ECO:0000313" key="1">
    <source>
        <dbReference type="EMBL" id="CAG5085268.1"/>
    </source>
</evidence>
<reference evidence="1" key="1">
    <citation type="submission" date="2021-04" db="EMBL/GenBank/DDBJ databases">
        <authorList>
            <person name="Rodrigo-Torres L."/>
            <person name="Arahal R. D."/>
            <person name="Lucena T."/>
        </authorList>
    </citation>
    <scope>NUCLEOTIDE SEQUENCE</scope>
    <source>
        <strain evidence="1">AS29M-1</strain>
    </source>
</reference>
<dbReference type="InterPro" id="IPR007263">
    <property type="entry name" value="DCC1-like"/>
</dbReference>
<keyword evidence="2" id="KW-1185">Reference proteome</keyword>
<dbReference type="KEGG" id="ptan:CRYO30217_02706"/>
<dbReference type="InterPro" id="IPR052927">
    <property type="entry name" value="DCC_oxidoreductase"/>
</dbReference>
<dbReference type="PANTHER" id="PTHR33639">
    <property type="entry name" value="THIOL-DISULFIDE OXIDOREDUCTASE DCC"/>
    <property type="match status" value="1"/>
</dbReference>
<organism evidence="1 2">
    <name type="scientific">Parvicella tangerina</name>
    <dbReference type="NCBI Taxonomy" id="2829795"/>
    <lineage>
        <taxon>Bacteria</taxon>
        <taxon>Pseudomonadati</taxon>
        <taxon>Bacteroidota</taxon>
        <taxon>Flavobacteriia</taxon>
        <taxon>Flavobacteriales</taxon>
        <taxon>Parvicellaceae</taxon>
        <taxon>Parvicella</taxon>
    </lineage>
</organism>
<dbReference type="Pfam" id="PF04134">
    <property type="entry name" value="DCC1-like"/>
    <property type="match status" value="1"/>
</dbReference>
<name>A0A916JPN7_9FLAO</name>